<comment type="caution">
    <text evidence="1">The sequence shown here is derived from an EMBL/GenBank/DDBJ whole genome shotgun (WGS) entry which is preliminary data.</text>
</comment>
<dbReference type="EMBL" id="CAOF01000092">
    <property type="protein sequence ID" value="CCO46548.1"/>
    <property type="molecule type" value="Genomic_DNA"/>
</dbReference>
<dbReference type="Proteomes" id="UP000018211">
    <property type="component" value="Unassembled WGS sequence"/>
</dbReference>
<protein>
    <submittedName>
        <fullName evidence="1">Uncharacterized protein</fullName>
    </submittedName>
</protein>
<proteinExistence type="predicted"/>
<gene>
    <name evidence="1" type="ORF">VIBNISOn1_1810007</name>
</gene>
<dbReference type="AlphaFoldDB" id="A0AAV2VPA2"/>
<evidence type="ECO:0000313" key="2">
    <source>
        <dbReference type="Proteomes" id="UP000018211"/>
    </source>
</evidence>
<reference evidence="1 2" key="1">
    <citation type="journal article" date="2013" name="ISME J.">
        <title>Comparative genomics of pathogenic lineages of Vibrio nigripulchritudo identifies virulence-associated traits.</title>
        <authorList>
            <person name="Goudenege D."/>
            <person name="Labreuche Y."/>
            <person name="Krin E."/>
            <person name="Ansquer D."/>
            <person name="Mangenot S."/>
            <person name="Calteau A."/>
            <person name="Medigue C."/>
            <person name="Mazel D."/>
            <person name="Polz M.F."/>
            <person name="Le Roux F."/>
        </authorList>
    </citation>
    <scope>NUCLEOTIDE SEQUENCE [LARGE SCALE GENOMIC DNA]</scope>
    <source>
        <strain evidence="1 2">SOn1</strain>
    </source>
</reference>
<accession>A0AAV2VPA2</accession>
<sequence length="54" mass="6360">MKIECCNIYVRLLSEECKLNSGIKCDLQWIYLYQGLQTDLIQNLMQINSIFAML</sequence>
<name>A0AAV2VPA2_9VIBR</name>
<evidence type="ECO:0000313" key="1">
    <source>
        <dbReference type="EMBL" id="CCO46548.1"/>
    </source>
</evidence>
<organism evidence="1 2">
    <name type="scientific">Vibrio nigripulchritudo SOn1</name>
    <dbReference type="NCBI Taxonomy" id="1238450"/>
    <lineage>
        <taxon>Bacteria</taxon>
        <taxon>Pseudomonadati</taxon>
        <taxon>Pseudomonadota</taxon>
        <taxon>Gammaproteobacteria</taxon>
        <taxon>Vibrionales</taxon>
        <taxon>Vibrionaceae</taxon>
        <taxon>Vibrio</taxon>
    </lineage>
</organism>